<dbReference type="OrthoDB" id="1853779at2"/>
<dbReference type="KEGG" id="tom:BWR18_05680"/>
<dbReference type="Proteomes" id="UP000186336">
    <property type="component" value="Chromosome"/>
</dbReference>
<dbReference type="EMBL" id="CP019312">
    <property type="protein sequence ID" value="APX11233.1"/>
    <property type="molecule type" value="Genomic_DNA"/>
</dbReference>
<reference evidence="1 2" key="1">
    <citation type="submission" date="2017-01" db="EMBL/GenBank/DDBJ databases">
        <title>Complete genome of Tateyamaria omphalii DOK1-4 isolated from seawater in Dokdo.</title>
        <authorList>
            <person name="Kim J.H."/>
            <person name="Chi W.-J."/>
        </authorList>
    </citation>
    <scope>NUCLEOTIDE SEQUENCE [LARGE SCALE GENOMIC DNA]</scope>
    <source>
        <strain evidence="1 2">DOK1-4</strain>
    </source>
</reference>
<sequence length="64" mass="7211">MVVSQLLQGLPGSRFNVLDVGWRVGKTARFLTLDPRINYIGFDIFKPAIDWANDAFSPVVGKRF</sequence>
<dbReference type="STRING" id="299262.BWR18_05680"/>
<proteinExistence type="predicted"/>
<accession>A0A1P8MTC1</accession>
<evidence type="ECO:0000313" key="2">
    <source>
        <dbReference type="Proteomes" id="UP000186336"/>
    </source>
</evidence>
<organism evidence="1 2">
    <name type="scientific">Tateyamaria omphalii</name>
    <dbReference type="NCBI Taxonomy" id="299262"/>
    <lineage>
        <taxon>Bacteria</taxon>
        <taxon>Pseudomonadati</taxon>
        <taxon>Pseudomonadota</taxon>
        <taxon>Alphaproteobacteria</taxon>
        <taxon>Rhodobacterales</taxon>
        <taxon>Roseobacteraceae</taxon>
        <taxon>Tateyamaria</taxon>
    </lineage>
</organism>
<name>A0A1P8MTC1_9RHOB</name>
<evidence type="ECO:0008006" key="3">
    <source>
        <dbReference type="Google" id="ProtNLM"/>
    </source>
</evidence>
<gene>
    <name evidence="1" type="ORF">BWR18_05680</name>
</gene>
<dbReference type="RefSeq" id="WP_076627097.1">
    <property type="nucleotide sequence ID" value="NZ_CP019312.1"/>
</dbReference>
<keyword evidence="2" id="KW-1185">Reference proteome</keyword>
<dbReference type="AlphaFoldDB" id="A0A1P8MTC1"/>
<protein>
    <recommendedName>
        <fullName evidence="3">Methyltransferase type 11 domain-containing protein</fullName>
    </recommendedName>
</protein>
<evidence type="ECO:0000313" key="1">
    <source>
        <dbReference type="EMBL" id="APX11233.1"/>
    </source>
</evidence>